<reference evidence="1 2" key="1">
    <citation type="submission" date="2020-08" db="EMBL/GenBank/DDBJ databases">
        <title>A Genomic Blueprint of the Chicken Gut Microbiome.</title>
        <authorList>
            <person name="Gilroy R."/>
            <person name="Ravi A."/>
            <person name="Getino M."/>
            <person name="Pursley I."/>
            <person name="Horton D.L."/>
            <person name="Alikhan N.-F."/>
            <person name="Baker D."/>
            <person name="Gharbi K."/>
            <person name="Hall N."/>
            <person name="Watson M."/>
            <person name="Adriaenssens E.M."/>
            <person name="Foster-Nyarko E."/>
            <person name="Jarju S."/>
            <person name="Secka A."/>
            <person name="Antonio M."/>
            <person name="Oren A."/>
            <person name="Chaudhuri R."/>
            <person name="La Ragione R.M."/>
            <person name="Hildebrand F."/>
            <person name="Pallen M.J."/>
        </authorList>
    </citation>
    <scope>NUCLEOTIDE SEQUENCE [LARGE SCALE GENOMIC DNA]</scope>
    <source>
        <strain evidence="1 2">N37</strain>
    </source>
</reference>
<sequence length="254" mass="29290">MTSDEYVRRIIAKYKVPNEVDALTQCFVVNPLINMIKEWAGDCLNDIQISGSRAKGTAINISSDLDLFISLKSTTNNTLKEIYDSLFSYISSKGINCRKQNVSIGINYSGHSIDLVPGKKHVGNTNDHSLYRNKKNTWTQTNIHKHISIVKNSGRLEEIILLKIWRKLHNLDFPSIYLELVTIEALRYKNKNQPAANFLSTLDYLKDNFVDKIIKDPANTNNVISDDLYKYEKEDIAKKAKESRNEEYWEKIIW</sequence>
<dbReference type="Gene3D" id="3.30.460.10">
    <property type="entry name" value="Beta Polymerase, domain 2"/>
    <property type="match status" value="1"/>
</dbReference>
<evidence type="ECO:0000313" key="2">
    <source>
        <dbReference type="Proteomes" id="UP000627166"/>
    </source>
</evidence>
<name>A0ABR8YWS1_9CLOT</name>
<keyword evidence="2" id="KW-1185">Reference proteome</keyword>
<dbReference type="SUPFAM" id="SSF81301">
    <property type="entry name" value="Nucleotidyltransferase"/>
    <property type="match status" value="1"/>
</dbReference>
<proteinExistence type="predicted"/>
<gene>
    <name evidence="1" type="ORF">H9637_16810</name>
</gene>
<dbReference type="RefSeq" id="WP_191741609.1">
    <property type="nucleotide sequence ID" value="NZ_JACSQB010000163.1"/>
</dbReference>
<comment type="caution">
    <text evidence="1">The sequence shown here is derived from an EMBL/GenBank/DDBJ whole genome shotgun (WGS) entry which is preliminary data.</text>
</comment>
<dbReference type="InterPro" id="IPR043519">
    <property type="entry name" value="NT_sf"/>
</dbReference>
<protein>
    <submittedName>
        <fullName evidence="1">Nucleotidyltransferase</fullName>
    </submittedName>
</protein>
<accession>A0ABR8YWS1</accession>
<dbReference type="EMBL" id="JACSQB010000163">
    <property type="protein sequence ID" value="MBD8048670.1"/>
    <property type="molecule type" value="Genomic_DNA"/>
</dbReference>
<dbReference type="Proteomes" id="UP000627166">
    <property type="component" value="Unassembled WGS sequence"/>
</dbReference>
<organism evidence="1 2">
    <name type="scientific">Clostridium faecium</name>
    <dbReference type="NCBI Taxonomy" id="2762223"/>
    <lineage>
        <taxon>Bacteria</taxon>
        <taxon>Bacillati</taxon>
        <taxon>Bacillota</taxon>
        <taxon>Clostridia</taxon>
        <taxon>Eubacteriales</taxon>
        <taxon>Clostridiaceae</taxon>
        <taxon>Clostridium</taxon>
    </lineage>
</organism>
<evidence type="ECO:0000313" key="1">
    <source>
        <dbReference type="EMBL" id="MBD8048670.1"/>
    </source>
</evidence>